<keyword evidence="1" id="KW-0175">Coiled coil</keyword>
<reference evidence="2" key="1">
    <citation type="submission" date="2021-04" db="EMBL/GenBank/DDBJ databases">
        <authorList>
            <person name="Chebbi M.A.C M."/>
        </authorList>
    </citation>
    <scope>NUCLEOTIDE SEQUENCE</scope>
</reference>
<sequence>MDNFDLLDMIIMDEMLLAQAEETIFNVINGLLDFNNHLLMDDFFLYDGDLDGDDVNARGDPPTRINNYYEEVIPEYDDEQFYLHFRMSREAFIDLQEIISLHVRNLNDPIPLIILILSHNLLPNFISWPNDEESALIENVNLIISFFNFNFDEINLFILIRKRSKMAADTEIADKCESTFKCHSNMKVPKIVICIVCESVYHEGDFNRYKKGYFVGKRLVVCPDHCEDNITSLDHEALDENARKIIAQIKQHEKEDLKTCLSSSVMLNMSQQNDIMNKTIIHDEGDKLVSAKMEIELLRELNQELKSKNMLLSELLEYNKAEIIKSKSYADTLRTNKNEKLSDNIPNIVIKAINRESAKSCEQTFKKNISANTSAQIKNVLTTKTGTVIVKCKNKEDVSRTKSILLEKLGENYEVDQDKMNLPKIKIFDIDNDMDKDELIEDICNRNSVMFDGNFKIVADFTSGNKKRSLILEVSTNIYLNSKFNKLLKSTEYPIQPRLPTHLGKVLEPKRSATQI</sequence>
<dbReference type="Proteomes" id="UP000786811">
    <property type="component" value="Unassembled WGS sequence"/>
</dbReference>
<gene>
    <name evidence="2" type="ORF">HICCMSTLAB_LOCUS2988</name>
</gene>
<name>A0A8J2MJU4_COTCN</name>
<evidence type="ECO:0000313" key="3">
    <source>
        <dbReference type="Proteomes" id="UP000786811"/>
    </source>
</evidence>
<comment type="caution">
    <text evidence="2">The sequence shown here is derived from an EMBL/GenBank/DDBJ whole genome shotgun (WGS) entry which is preliminary data.</text>
</comment>
<organism evidence="2 3">
    <name type="scientific">Cotesia congregata</name>
    <name type="common">Parasitoid wasp</name>
    <name type="synonym">Apanteles congregatus</name>
    <dbReference type="NCBI Taxonomy" id="51543"/>
    <lineage>
        <taxon>Eukaryota</taxon>
        <taxon>Metazoa</taxon>
        <taxon>Ecdysozoa</taxon>
        <taxon>Arthropoda</taxon>
        <taxon>Hexapoda</taxon>
        <taxon>Insecta</taxon>
        <taxon>Pterygota</taxon>
        <taxon>Neoptera</taxon>
        <taxon>Endopterygota</taxon>
        <taxon>Hymenoptera</taxon>
        <taxon>Apocrita</taxon>
        <taxon>Ichneumonoidea</taxon>
        <taxon>Braconidae</taxon>
        <taxon>Microgastrinae</taxon>
        <taxon>Cotesia</taxon>
    </lineage>
</organism>
<dbReference type="EMBL" id="CAJNRD030001117">
    <property type="protein sequence ID" value="CAG5079345.1"/>
    <property type="molecule type" value="Genomic_DNA"/>
</dbReference>
<evidence type="ECO:0000256" key="1">
    <source>
        <dbReference type="SAM" id="Coils"/>
    </source>
</evidence>
<evidence type="ECO:0000313" key="2">
    <source>
        <dbReference type="EMBL" id="CAG5079345.1"/>
    </source>
</evidence>
<accession>A0A8J2MJU4</accession>
<feature type="coiled-coil region" evidence="1">
    <location>
        <begin position="288"/>
        <end position="318"/>
    </location>
</feature>
<dbReference type="OrthoDB" id="6775559at2759"/>
<dbReference type="AlphaFoldDB" id="A0A8J2MJU4"/>
<proteinExistence type="predicted"/>
<protein>
    <submittedName>
        <fullName evidence="2">Uncharacterized protein</fullName>
    </submittedName>
</protein>
<keyword evidence="3" id="KW-1185">Reference proteome</keyword>